<comment type="caution">
    <text evidence="1">The sequence shown here is derived from an EMBL/GenBank/DDBJ whole genome shotgun (WGS) entry which is preliminary data.</text>
</comment>
<dbReference type="Proteomes" id="UP000070319">
    <property type="component" value="Unassembled WGS sequence"/>
</dbReference>
<gene>
    <name evidence="1" type="ORF">HMPREF2531_03239</name>
</gene>
<proteinExistence type="predicted"/>
<dbReference type="PATRIC" id="fig|329854.7.peg.3308"/>
<name>A0A139L3N1_9BACE</name>
<reference evidence="1 2" key="1">
    <citation type="submission" date="2016-02" db="EMBL/GenBank/DDBJ databases">
        <authorList>
            <person name="Wen L."/>
            <person name="He K."/>
            <person name="Yang H."/>
        </authorList>
    </citation>
    <scope>NUCLEOTIDE SEQUENCE [LARGE SCALE GENOMIC DNA]</scope>
    <source>
        <strain evidence="1 2">KLE1704</strain>
    </source>
</reference>
<organism evidence="1">
    <name type="scientific">Bacteroides intestinalis</name>
    <dbReference type="NCBI Taxonomy" id="329854"/>
    <lineage>
        <taxon>Bacteria</taxon>
        <taxon>Pseudomonadati</taxon>
        <taxon>Bacteroidota</taxon>
        <taxon>Bacteroidia</taxon>
        <taxon>Bacteroidales</taxon>
        <taxon>Bacteroidaceae</taxon>
        <taxon>Bacteroides</taxon>
    </lineage>
</organism>
<protein>
    <submittedName>
        <fullName evidence="1">Uncharacterized protein</fullName>
    </submittedName>
</protein>
<accession>A0A139L3N1</accession>
<dbReference type="AlphaFoldDB" id="A0A139L3N1"/>
<evidence type="ECO:0000313" key="1">
    <source>
        <dbReference type="EMBL" id="KXT46053.1"/>
    </source>
</evidence>
<evidence type="ECO:0000313" key="2">
    <source>
        <dbReference type="Proteomes" id="UP000070319"/>
    </source>
</evidence>
<dbReference type="EMBL" id="LTDF01000129">
    <property type="protein sequence ID" value="KXT46053.1"/>
    <property type="molecule type" value="Genomic_DNA"/>
</dbReference>
<sequence>MEENIGFINPYLWVFWVGLFAKVGHKSLSLSSFVTSFCHYPNSGFFFLTNKSFVIGSISIV</sequence>